<dbReference type="SMART" id="SM00347">
    <property type="entry name" value="HTH_MARR"/>
    <property type="match status" value="1"/>
</dbReference>
<dbReference type="PRINTS" id="PR00598">
    <property type="entry name" value="HTHMARR"/>
</dbReference>
<protein>
    <submittedName>
        <fullName evidence="3">DNA-binding transcriptional regulator, MarR family</fullName>
    </submittedName>
</protein>
<dbReference type="AlphaFoldDB" id="A0A1I7MHH6"/>
<sequence length="188" mass="20986">MTNSSAGTEVPQTDLPTTAGDAPAPRQEGAWSRSATPEHREKDAALQAWRAYFEATALLQDRAERHLKEQVNLSLGDYNVLLLLSEAPGHRLRMGQLASQMVFSPSRLTYQVKTLEARGLVTRQPCSDDRRGSEAELTDAGRRVFRKAAAVHTRQVRQDFLDQLNEHETETLLQVFSRLGRSLEDTGS</sequence>
<dbReference type="Proteomes" id="UP000198881">
    <property type="component" value="Unassembled WGS sequence"/>
</dbReference>
<dbReference type="GO" id="GO:0003677">
    <property type="term" value="F:DNA binding"/>
    <property type="evidence" value="ECO:0007669"/>
    <property type="project" value="UniProtKB-KW"/>
</dbReference>
<dbReference type="InterPro" id="IPR036388">
    <property type="entry name" value="WH-like_DNA-bd_sf"/>
</dbReference>
<feature type="compositionally biased region" description="Polar residues" evidence="1">
    <location>
        <begin position="1"/>
        <end position="16"/>
    </location>
</feature>
<proteinExistence type="predicted"/>
<feature type="region of interest" description="Disordered" evidence="1">
    <location>
        <begin position="1"/>
        <end position="41"/>
    </location>
</feature>
<dbReference type="InterPro" id="IPR039422">
    <property type="entry name" value="MarR/SlyA-like"/>
</dbReference>
<organism evidence="3 4">
    <name type="scientific">Micrococcus terreus</name>
    <dbReference type="NCBI Taxonomy" id="574650"/>
    <lineage>
        <taxon>Bacteria</taxon>
        <taxon>Bacillati</taxon>
        <taxon>Actinomycetota</taxon>
        <taxon>Actinomycetes</taxon>
        <taxon>Micrococcales</taxon>
        <taxon>Micrococcaceae</taxon>
        <taxon>Micrococcus</taxon>
    </lineage>
</organism>
<dbReference type="SUPFAM" id="SSF46785">
    <property type="entry name" value="Winged helix' DNA-binding domain"/>
    <property type="match status" value="1"/>
</dbReference>
<evidence type="ECO:0000313" key="4">
    <source>
        <dbReference type="Proteomes" id="UP000198881"/>
    </source>
</evidence>
<evidence type="ECO:0000256" key="1">
    <source>
        <dbReference type="SAM" id="MobiDB-lite"/>
    </source>
</evidence>
<evidence type="ECO:0000259" key="2">
    <source>
        <dbReference type="PROSITE" id="PS50995"/>
    </source>
</evidence>
<dbReference type="Gene3D" id="1.10.10.10">
    <property type="entry name" value="Winged helix-like DNA-binding domain superfamily/Winged helix DNA-binding domain"/>
    <property type="match status" value="1"/>
</dbReference>
<dbReference type="GO" id="GO:0003700">
    <property type="term" value="F:DNA-binding transcription factor activity"/>
    <property type="evidence" value="ECO:0007669"/>
    <property type="project" value="InterPro"/>
</dbReference>
<accession>A0A1I7MHH6</accession>
<dbReference type="PROSITE" id="PS50995">
    <property type="entry name" value="HTH_MARR_2"/>
    <property type="match status" value="1"/>
</dbReference>
<dbReference type="InterPro" id="IPR000835">
    <property type="entry name" value="HTH_MarR-typ"/>
</dbReference>
<dbReference type="STRING" id="574650.SAMN04487966_102333"/>
<dbReference type="PANTHER" id="PTHR33164:SF99">
    <property type="entry name" value="MARR FAMILY REGULATORY PROTEIN"/>
    <property type="match status" value="1"/>
</dbReference>
<gene>
    <name evidence="3" type="ORF">SAMN04487966_102333</name>
</gene>
<keyword evidence="3" id="KW-0238">DNA-binding</keyword>
<dbReference type="RefSeq" id="WP_245760580.1">
    <property type="nucleotide sequence ID" value="NZ_FPCG01000002.1"/>
</dbReference>
<dbReference type="InterPro" id="IPR036390">
    <property type="entry name" value="WH_DNA-bd_sf"/>
</dbReference>
<dbReference type="GO" id="GO:0006950">
    <property type="term" value="P:response to stress"/>
    <property type="evidence" value="ECO:0007669"/>
    <property type="project" value="TreeGrafter"/>
</dbReference>
<name>A0A1I7MHH6_9MICC</name>
<feature type="domain" description="HTH marR-type" evidence="2">
    <location>
        <begin position="45"/>
        <end position="181"/>
    </location>
</feature>
<dbReference type="EMBL" id="FPCG01000002">
    <property type="protein sequence ID" value="SFV21392.1"/>
    <property type="molecule type" value="Genomic_DNA"/>
</dbReference>
<dbReference type="Pfam" id="PF01047">
    <property type="entry name" value="MarR"/>
    <property type="match status" value="1"/>
</dbReference>
<reference evidence="3 4" key="1">
    <citation type="submission" date="2016-10" db="EMBL/GenBank/DDBJ databases">
        <authorList>
            <person name="de Groot N.N."/>
        </authorList>
    </citation>
    <scope>NUCLEOTIDE SEQUENCE [LARGE SCALE GENOMIC DNA]</scope>
    <source>
        <strain evidence="3 4">CGMCC 1.7054</strain>
    </source>
</reference>
<evidence type="ECO:0000313" key="3">
    <source>
        <dbReference type="EMBL" id="SFV21392.1"/>
    </source>
</evidence>
<dbReference type="PANTHER" id="PTHR33164">
    <property type="entry name" value="TRANSCRIPTIONAL REGULATOR, MARR FAMILY"/>
    <property type="match status" value="1"/>
</dbReference>
<keyword evidence="4" id="KW-1185">Reference proteome</keyword>